<evidence type="ECO:0000313" key="4">
    <source>
        <dbReference type="Proteomes" id="UP000175691"/>
    </source>
</evidence>
<dbReference type="Pfam" id="PF13476">
    <property type="entry name" value="AAA_23"/>
    <property type="match status" value="1"/>
</dbReference>
<dbReference type="InterPro" id="IPR027417">
    <property type="entry name" value="P-loop_NTPase"/>
</dbReference>
<feature type="coiled-coil region" evidence="1">
    <location>
        <begin position="616"/>
        <end position="715"/>
    </location>
</feature>
<comment type="caution">
    <text evidence="3">The sequence shown here is derived from an EMBL/GenBank/DDBJ whole genome shotgun (WGS) entry which is preliminary data.</text>
</comment>
<dbReference type="Proteomes" id="UP000175691">
    <property type="component" value="Unassembled WGS sequence"/>
</dbReference>
<feature type="coiled-coil region" evidence="1">
    <location>
        <begin position="438"/>
        <end position="486"/>
    </location>
</feature>
<feature type="domain" description="Rad50/SbcC-type AAA" evidence="2">
    <location>
        <begin position="6"/>
        <end position="239"/>
    </location>
</feature>
<proteinExistence type="predicted"/>
<name>A0A1E7Z6K4_9ALTE</name>
<evidence type="ECO:0000259" key="2">
    <source>
        <dbReference type="Pfam" id="PF13476"/>
    </source>
</evidence>
<feature type="coiled-coil region" evidence="1">
    <location>
        <begin position="1000"/>
        <end position="1027"/>
    </location>
</feature>
<feature type="coiled-coil region" evidence="1">
    <location>
        <begin position="798"/>
        <end position="908"/>
    </location>
</feature>
<protein>
    <recommendedName>
        <fullName evidence="2">Rad50/SbcC-type AAA domain-containing protein</fullName>
    </recommendedName>
</protein>
<organism evidence="3 4">
    <name type="scientific">Alteromonas confluentis</name>
    <dbReference type="NCBI Taxonomy" id="1656094"/>
    <lineage>
        <taxon>Bacteria</taxon>
        <taxon>Pseudomonadati</taxon>
        <taxon>Pseudomonadota</taxon>
        <taxon>Gammaproteobacteria</taxon>
        <taxon>Alteromonadales</taxon>
        <taxon>Alteromonadaceae</taxon>
        <taxon>Alteromonas/Salinimonas group</taxon>
        <taxon>Alteromonas</taxon>
    </lineage>
</organism>
<keyword evidence="1" id="KW-0175">Coiled coil</keyword>
<feature type="coiled-coil region" evidence="1">
    <location>
        <begin position="537"/>
        <end position="571"/>
    </location>
</feature>
<dbReference type="GO" id="GO:0006302">
    <property type="term" value="P:double-strand break repair"/>
    <property type="evidence" value="ECO:0007669"/>
    <property type="project" value="InterPro"/>
</dbReference>
<feature type="coiled-coil region" evidence="1">
    <location>
        <begin position="218"/>
        <end position="245"/>
    </location>
</feature>
<sequence length="1229" mass="136823">MKILTLRLKNLNALKGEWKIDFTRSPFTDNGLFAITGATGAGKTTLLDAICLALYHQTPRLGNLTQSSNEIMTRGTAECLSEVEFSVKGKAYRAFWSMRRARGKADGNLQQAVVELAEVASGDVLANQVKSKDDEIRAITGLDFARFTKSMLLSQGDFAAFLNASESDRAALLEELTGTEIYADISMRVYENYAKAKLELGLLREGMDNVSLLSAEERLALETEIDGAESQLASARQKVEQWQNGVTWWLGATEREDKQRQATANLNQAQQHYDNFLPQEQGILLAEKAAKLLPEWKSLQTMKQEREQAATNEADLKQQVATAEQTLEAAKETNRQAASACSAVQQDMKTRISLVHEQVVPLDDKIGRLQQEQQDVRRKVTEQQQTLKEKENQLTTLRQQLTTLNTQRQQQQAYLDAHKNDGVLSRHLSGWQGQITLMAQYEQQKQAFEAEQSAQQAAIAAQQAKVNQLAVDVEAARSEQAEKQAEAKAAVSAFETLGGEQRRVTGEQRAQEIDAQWRPLSKAAEVQRRYLSVSENMGNQKQQRDALASRLEIQKQELQALRKAYQTTSQSLKDVSQLVRQEEQLAEYRAKLEHGVPCPLCGAESHPITAEGEINIPETLQRKQALELELSQAEETGTALKERCQQLDSELSSYDRWLADAEGELQQLVSQWDQQQHQLPVTLVLQQAASVGEYETALQNEAESLRAEANALVAQKEAVTLLSTALNECERKVEKAVNNHQLALTRLEQGQKEQTALAQRLSVVIAESQAQVQALHQQVTEAGLTVPDGELMDWLKDLQARAQRFEAAQQQVADSERQSGPLNVELAGQETAAKGLQQIIAEAEHAAQALFEQHSEALSQRKALLGDTPAREALNDAEQAIALHQQRAEQAHKTVQTATDRYTALNAESLQLQKSVSVLSERLEAAQAQWLQSREQQGFDSDSAFEQARLEEHALQALKQQQQTLQDALKQTRAFADEATKAYSTWKNSEEAAHWQTIDLAEVQQVLQEAETTRDAYLSRRGELQARKQADDEQKQKLKQIADDIETKQAAFDVLSTLNELIGSSKGDKFRKFAQGLTLDNLIVLANRQLSRLHGRYRLQRKEVNGLSLLVADTWQGDITRDTRTLSGGESFLVSLALALALSDLVSHKTSIDSLFLDEGFGTLDAETLDIALDALDNLNASGRMIGVISHVEAMKERIPTQIRVHKRSGLGVSELDAEFKVMEEAALV</sequence>
<dbReference type="EMBL" id="MDHN01000041">
    <property type="protein sequence ID" value="OFC69173.1"/>
    <property type="molecule type" value="Genomic_DNA"/>
</dbReference>
<dbReference type="PANTHER" id="PTHR32114:SF2">
    <property type="entry name" value="ABC TRANSPORTER ABCH.3"/>
    <property type="match status" value="1"/>
</dbReference>
<dbReference type="AlphaFoldDB" id="A0A1E7Z6K4"/>
<dbReference type="Gene3D" id="3.40.50.300">
    <property type="entry name" value="P-loop containing nucleotide triphosphate hydrolases"/>
    <property type="match status" value="2"/>
</dbReference>
<gene>
    <name evidence="3" type="ORF">BFC18_20820</name>
</gene>
<dbReference type="RefSeq" id="WP_070127393.1">
    <property type="nucleotide sequence ID" value="NZ_MDHN01000041.1"/>
</dbReference>
<evidence type="ECO:0000313" key="3">
    <source>
        <dbReference type="EMBL" id="OFC69173.1"/>
    </source>
</evidence>
<reference evidence="3 4" key="1">
    <citation type="submission" date="2016-08" db="EMBL/GenBank/DDBJ databases">
        <authorList>
            <person name="Seilhamer J.J."/>
        </authorList>
    </citation>
    <scope>NUCLEOTIDE SEQUENCE [LARGE SCALE GENOMIC DNA]</scope>
    <source>
        <strain evidence="3 4">KCTC 42603</strain>
    </source>
</reference>
<dbReference type="STRING" id="1656094.BFC18_20820"/>
<dbReference type="GO" id="GO:0016887">
    <property type="term" value="F:ATP hydrolysis activity"/>
    <property type="evidence" value="ECO:0007669"/>
    <property type="project" value="InterPro"/>
</dbReference>
<evidence type="ECO:0000256" key="1">
    <source>
        <dbReference type="SAM" id="Coils"/>
    </source>
</evidence>
<accession>A0A1E7Z6K4</accession>
<keyword evidence="4" id="KW-1185">Reference proteome</keyword>
<dbReference type="InterPro" id="IPR038729">
    <property type="entry name" value="Rad50/SbcC_AAA"/>
</dbReference>
<dbReference type="SUPFAM" id="SSF52540">
    <property type="entry name" value="P-loop containing nucleoside triphosphate hydrolases"/>
    <property type="match status" value="1"/>
</dbReference>
<feature type="coiled-coil region" evidence="1">
    <location>
        <begin position="366"/>
        <end position="407"/>
    </location>
</feature>
<dbReference type="PANTHER" id="PTHR32114">
    <property type="entry name" value="ABC TRANSPORTER ABCH.3"/>
    <property type="match status" value="1"/>
</dbReference>
<dbReference type="Pfam" id="PF13558">
    <property type="entry name" value="SbcC_Walker_B"/>
    <property type="match status" value="1"/>
</dbReference>
<dbReference type="OrthoDB" id="9795626at2"/>
<feature type="coiled-coil region" evidence="1">
    <location>
        <begin position="299"/>
        <end position="340"/>
    </location>
</feature>